<dbReference type="SUPFAM" id="SSF51197">
    <property type="entry name" value="Clavaminate synthase-like"/>
    <property type="match status" value="1"/>
</dbReference>
<dbReference type="EMBL" id="JBHSSW010000012">
    <property type="protein sequence ID" value="MFC6198420.1"/>
    <property type="molecule type" value="Genomic_DNA"/>
</dbReference>
<dbReference type="Gene3D" id="2.60.120.620">
    <property type="entry name" value="q2cbj1_9rhob like domain"/>
    <property type="match status" value="1"/>
</dbReference>
<comment type="caution">
    <text evidence="1">The sequence shown here is derived from an EMBL/GenBank/DDBJ whole genome shotgun (WGS) entry which is preliminary data.</text>
</comment>
<dbReference type="Proteomes" id="UP001596303">
    <property type="component" value="Unassembled WGS sequence"/>
</dbReference>
<keyword evidence="1" id="KW-0560">Oxidoreductase</keyword>
<reference evidence="2" key="1">
    <citation type="journal article" date="2019" name="Int. J. Syst. Evol. Microbiol.">
        <title>The Global Catalogue of Microorganisms (GCM) 10K type strain sequencing project: providing services to taxonomists for standard genome sequencing and annotation.</title>
        <authorList>
            <consortium name="The Broad Institute Genomics Platform"/>
            <consortium name="The Broad Institute Genome Sequencing Center for Infectious Disease"/>
            <person name="Wu L."/>
            <person name="Ma J."/>
        </authorList>
    </citation>
    <scope>NUCLEOTIDE SEQUENCE [LARGE SCALE GENOMIC DNA]</scope>
    <source>
        <strain evidence="2">CGMCC-1.15741</strain>
    </source>
</reference>
<organism evidence="1 2">
    <name type="scientific">Ponticaulis profundi</name>
    <dbReference type="NCBI Taxonomy" id="2665222"/>
    <lineage>
        <taxon>Bacteria</taxon>
        <taxon>Pseudomonadati</taxon>
        <taxon>Pseudomonadota</taxon>
        <taxon>Alphaproteobacteria</taxon>
        <taxon>Hyphomonadales</taxon>
        <taxon>Hyphomonadaceae</taxon>
        <taxon>Ponticaulis</taxon>
    </lineage>
</organism>
<gene>
    <name evidence="1" type="ORF">ACFQDM_10030</name>
</gene>
<evidence type="ECO:0000313" key="1">
    <source>
        <dbReference type="EMBL" id="MFC6198420.1"/>
    </source>
</evidence>
<proteinExistence type="predicted"/>
<evidence type="ECO:0000313" key="2">
    <source>
        <dbReference type="Proteomes" id="UP001596303"/>
    </source>
</evidence>
<dbReference type="RefSeq" id="WP_377378614.1">
    <property type="nucleotide sequence ID" value="NZ_JBHSSW010000012.1"/>
</dbReference>
<protein>
    <submittedName>
        <fullName evidence="1">2OG-Fe(II) oxygenase</fullName>
        <ecNumber evidence="1">1.14.11.-</ecNumber>
    </submittedName>
</protein>
<sequence length="183" mass="21075">MPRLYRIYEDLIDPKLCDQIEMVIFGFQFPWNFHANTNYSTGETQPDDVPQFTHGFYRDDQIASQVMGIPMEIIKPFGLELKDLYRAKANMVGWEKSPKTHPPHTDDDFDHYVILYYVNDSDGDTELYIPGEEIVRITPKKGRTLVFDGKLKHASASPVETRYRAAININVKAHVPRAQVGLD</sequence>
<name>A0ABW1SA21_9PROT</name>
<keyword evidence="2" id="KW-1185">Reference proteome</keyword>
<dbReference type="GO" id="GO:0016491">
    <property type="term" value="F:oxidoreductase activity"/>
    <property type="evidence" value="ECO:0007669"/>
    <property type="project" value="UniProtKB-KW"/>
</dbReference>
<dbReference type="EC" id="1.14.11.-" evidence="1"/>
<accession>A0ABW1SA21</accession>